<gene>
    <name evidence="3" type="ORF">MBSD_2000</name>
    <name evidence="4" type="ORF">MBSD_n1986</name>
</gene>
<name>A0A0K8QP63_9GAMM</name>
<dbReference type="Gene3D" id="3.30.110.90">
    <property type="entry name" value="Amidohydrolase"/>
    <property type="match status" value="1"/>
</dbReference>
<protein>
    <recommendedName>
        <fullName evidence="2">Amidohydrolase-related domain-containing protein</fullName>
    </recommendedName>
</protein>
<accession>A0A0K8QP63</accession>
<dbReference type="PANTHER" id="PTHR43135:SF3">
    <property type="entry name" value="ALPHA-D-RIBOSE 1-METHYLPHOSPHONATE 5-TRIPHOSPHATE DIPHOSPHATASE"/>
    <property type="match status" value="1"/>
</dbReference>
<dbReference type="PROSITE" id="PS51257">
    <property type="entry name" value="PROKAR_LIPOPROTEIN"/>
    <property type="match status" value="1"/>
</dbReference>
<reference evidence="4" key="2">
    <citation type="submission" date="2015-08" db="EMBL/GenBank/DDBJ databases">
        <title>Complete DNA Sequence of Pseudomonas syringae pv. actinidiae, the Causal Agent of Kiwifruit Canker Disease.</title>
        <authorList>
            <person name="Rikkerink E.H.A."/>
            <person name="Fineran P.C."/>
        </authorList>
    </citation>
    <scope>NUCLEOTIDE SEQUENCE</scope>
    <source>
        <strain evidence="4">SkMP5</strain>
    </source>
</reference>
<keyword evidence="1" id="KW-0732">Signal</keyword>
<keyword evidence="5" id="KW-1185">Reference proteome</keyword>
<dbReference type="STRING" id="1475481.GCA_000953855_02028"/>
<dbReference type="InterPro" id="IPR032466">
    <property type="entry name" value="Metal_Hydrolase"/>
</dbReference>
<dbReference type="InterPro" id="IPR011059">
    <property type="entry name" value="Metal-dep_hydrolase_composite"/>
</dbReference>
<dbReference type="Gene3D" id="1.20.58.520">
    <property type="entry name" value="Amidohydrolase"/>
    <property type="match status" value="1"/>
</dbReference>
<dbReference type="GO" id="GO:0016810">
    <property type="term" value="F:hydrolase activity, acting on carbon-nitrogen (but not peptide) bonds"/>
    <property type="evidence" value="ECO:0007669"/>
    <property type="project" value="InterPro"/>
</dbReference>
<feature type="signal peptide" evidence="1">
    <location>
        <begin position="1"/>
        <end position="21"/>
    </location>
</feature>
<dbReference type="Pfam" id="PF01979">
    <property type="entry name" value="Amidohydro_1"/>
    <property type="match status" value="1"/>
</dbReference>
<sequence>MKSKLGLAVALCLLTGASACAQGAGFAVRDVRVFDGHKAQAHKTVLVSDGRILRVVDGRAAAPPGFEVVNGEGRTLLPGLIDAHVHVSPVYPAAALRQSLRLGVTTDLDMFASLKGLQAMKAIEASDPPDMADVRTAGIGATTPGGHPTEMGGDPIPTISGPDEAERFVEARIAEGSDYIKIIYEDCSVYAAVRGPCPSISAATLRALVVAAHRHGKLAVVHISSEAEARDAIAAGADGLAHIFIGKTATPDFGRYAAAHHVFVEPTLTANYDNCGRGEGANLAKDPRLTSQIDQPLFRRMLAMVHTGPSKISCDAADQAVREMLAAHVPMLVGTDSPAPGSTYGASTIEEIALLVRDGLTPTQALTAATFNPAHAFHLNDRGEIRAGLRADLLLVQGDPTRDVIDLRNIVAVWKRGVRVQRLPVH</sequence>
<dbReference type="Gene3D" id="3.40.50.10910">
    <property type="entry name" value="Amidohydrolase"/>
    <property type="match status" value="1"/>
</dbReference>
<feature type="chain" id="PRO_5007415646" description="Amidohydrolase-related domain-containing protein" evidence="1">
    <location>
        <begin position="22"/>
        <end position="426"/>
    </location>
</feature>
<dbReference type="EMBL" id="DF952381">
    <property type="protein sequence ID" value="GAN45451.1"/>
    <property type="molecule type" value="Genomic_DNA"/>
</dbReference>
<evidence type="ECO:0000259" key="2">
    <source>
        <dbReference type="Pfam" id="PF01979"/>
    </source>
</evidence>
<evidence type="ECO:0000313" key="4">
    <source>
        <dbReference type="EMBL" id="GAP66675.1"/>
    </source>
</evidence>
<dbReference type="AlphaFoldDB" id="A0A0K8QP63"/>
<dbReference type="EMBL" id="DF970224">
    <property type="protein sequence ID" value="GAP66675.1"/>
    <property type="molecule type" value="Genomic_DNA"/>
</dbReference>
<dbReference type="InterPro" id="IPR006680">
    <property type="entry name" value="Amidohydro-rel"/>
</dbReference>
<dbReference type="SUPFAM" id="SSF51338">
    <property type="entry name" value="Composite domain of metallo-dependent hydrolases"/>
    <property type="match status" value="1"/>
</dbReference>
<feature type="domain" description="Amidohydrolase-related" evidence="2">
    <location>
        <begin position="75"/>
        <end position="418"/>
    </location>
</feature>
<dbReference type="InterPro" id="IPR051781">
    <property type="entry name" value="Metallo-dep_Hydrolase"/>
</dbReference>
<dbReference type="Gene3D" id="2.30.40.10">
    <property type="entry name" value="Urease, subunit C, domain 1"/>
    <property type="match status" value="1"/>
</dbReference>
<reference evidence="3" key="1">
    <citation type="submission" date="2015-03" db="EMBL/GenBank/DDBJ databases">
        <title>Draft genome sequence of Mizugakiibacter sediminis skMP5.</title>
        <authorList>
            <person name="Watanabe T."/>
            <person name="Kojima H."/>
            <person name="Fukui M."/>
        </authorList>
    </citation>
    <scope>NUCLEOTIDE SEQUENCE</scope>
    <source>
        <strain evidence="3">SkMP5</strain>
    </source>
</reference>
<dbReference type="Proteomes" id="UP000253740">
    <property type="component" value="Unassembled WGS sequence"/>
</dbReference>
<organism evidence="4">
    <name type="scientific">Mizugakiibacter sediminis</name>
    <dbReference type="NCBI Taxonomy" id="1475481"/>
    <lineage>
        <taxon>Bacteria</taxon>
        <taxon>Pseudomonadati</taxon>
        <taxon>Pseudomonadota</taxon>
        <taxon>Gammaproteobacteria</taxon>
        <taxon>Lysobacterales</taxon>
        <taxon>Rhodanobacteraceae</taxon>
        <taxon>Mizugakiibacter</taxon>
    </lineage>
</organism>
<dbReference type="PANTHER" id="PTHR43135">
    <property type="entry name" value="ALPHA-D-RIBOSE 1-METHYLPHOSPHONATE 5-TRIPHOSPHATE DIPHOSPHATASE"/>
    <property type="match status" value="1"/>
</dbReference>
<evidence type="ECO:0000256" key="1">
    <source>
        <dbReference type="SAM" id="SignalP"/>
    </source>
</evidence>
<dbReference type="HOGENOM" id="CLU_023620_6_1_6"/>
<evidence type="ECO:0000313" key="5">
    <source>
        <dbReference type="Proteomes" id="UP000253740"/>
    </source>
</evidence>
<evidence type="ECO:0000313" key="3">
    <source>
        <dbReference type="EMBL" id="GAN45451.1"/>
    </source>
</evidence>
<dbReference type="SUPFAM" id="SSF51556">
    <property type="entry name" value="Metallo-dependent hydrolases"/>
    <property type="match status" value="1"/>
</dbReference>
<dbReference type="RefSeq" id="WP_187300639.1">
    <property type="nucleotide sequence ID" value="NZ_DF970224.1"/>
</dbReference>
<proteinExistence type="predicted"/>